<feature type="region of interest" description="Disordered" evidence="1">
    <location>
        <begin position="73"/>
        <end position="95"/>
    </location>
</feature>
<gene>
    <name evidence="3" type="ORF">DM860_010454</name>
</gene>
<protein>
    <submittedName>
        <fullName evidence="3">Uncharacterized protein</fullName>
    </submittedName>
</protein>
<keyword evidence="4" id="KW-1185">Reference proteome</keyword>
<dbReference type="PANTHER" id="PTHR34054">
    <property type="entry name" value="EXPRESSED PROTEIN"/>
    <property type="match status" value="1"/>
</dbReference>
<keyword evidence="2" id="KW-0472">Membrane</keyword>
<comment type="caution">
    <text evidence="3">The sequence shown here is derived from an EMBL/GenBank/DDBJ whole genome shotgun (WGS) entry which is preliminary data.</text>
</comment>
<dbReference type="InterPro" id="IPR045884">
    <property type="entry name" value="At5g59350-like"/>
</dbReference>
<evidence type="ECO:0000313" key="4">
    <source>
        <dbReference type="Proteomes" id="UP000249390"/>
    </source>
</evidence>
<accession>A0A328E2V6</accession>
<evidence type="ECO:0000256" key="1">
    <source>
        <dbReference type="SAM" id="MobiDB-lite"/>
    </source>
</evidence>
<keyword evidence="2" id="KW-0812">Transmembrane</keyword>
<keyword evidence="2" id="KW-1133">Transmembrane helix</keyword>
<dbReference type="PANTHER" id="PTHR34054:SF4">
    <property type="entry name" value="PROTEIN, PUTATIVE-RELATED"/>
    <property type="match status" value="1"/>
</dbReference>
<feature type="transmembrane region" description="Helical" evidence="2">
    <location>
        <begin position="12"/>
        <end position="33"/>
    </location>
</feature>
<dbReference type="EMBL" id="NQVE01000046">
    <property type="protein sequence ID" value="RAL51736.1"/>
    <property type="molecule type" value="Genomic_DNA"/>
</dbReference>
<proteinExistence type="predicted"/>
<reference evidence="3 4" key="1">
    <citation type="submission" date="2018-06" db="EMBL/GenBank/DDBJ databases">
        <title>The Genome of Cuscuta australis (Dodder) Provides Insight into the Evolution of Plant Parasitism.</title>
        <authorList>
            <person name="Liu H."/>
        </authorList>
    </citation>
    <scope>NUCLEOTIDE SEQUENCE [LARGE SCALE GENOMIC DNA]</scope>
    <source>
        <strain evidence="4">cv. Yunnan</strain>
        <tissue evidence="3">Vines</tissue>
    </source>
</reference>
<organism evidence="3 4">
    <name type="scientific">Cuscuta australis</name>
    <dbReference type="NCBI Taxonomy" id="267555"/>
    <lineage>
        <taxon>Eukaryota</taxon>
        <taxon>Viridiplantae</taxon>
        <taxon>Streptophyta</taxon>
        <taxon>Embryophyta</taxon>
        <taxon>Tracheophyta</taxon>
        <taxon>Spermatophyta</taxon>
        <taxon>Magnoliopsida</taxon>
        <taxon>eudicotyledons</taxon>
        <taxon>Gunneridae</taxon>
        <taxon>Pentapetalae</taxon>
        <taxon>asterids</taxon>
        <taxon>lamiids</taxon>
        <taxon>Solanales</taxon>
        <taxon>Convolvulaceae</taxon>
        <taxon>Cuscuteae</taxon>
        <taxon>Cuscuta</taxon>
        <taxon>Cuscuta subgen. Grammica</taxon>
        <taxon>Cuscuta sect. Cleistogrammica</taxon>
    </lineage>
</organism>
<name>A0A328E2V6_9ASTE</name>
<dbReference type="AlphaFoldDB" id="A0A328E2V6"/>
<feature type="region of interest" description="Disordered" evidence="1">
    <location>
        <begin position="186"/>
        <end position="215"/>
    </location>
</feature>
<evidence type="ECO:0000313" key="3">
    <source>
        <dbReference type="EMBL" id="RAL51736.1"/>
    </source>
</evidence>
<evidence type="ECO:0000256" key="2">
    <source>
        <dbReference type="SAM" id="Phobius"/>
    </source>
</evidence>
<sequence length="215" mass="23081">MSAAGVSKLGTSLSVVFVAFLVALFAQFILVLCRRRRRRRTVPPVSGDDERRSPLASKEVFLFFCLRTAAHPSRVEPSSTPGVEDSAGPSPESPEMDLVDLLKLSGGGLYGPSKILFTIKEEEKEEMESVCSNSAEKGPEWKCDGGRRSLEDCFQIEQGTPENKPAVVCSTADHCCVNIETTPFATPSASPSYFTPLASPGHGLPINSPPPAPDV</sequence>
<dbReference type="Proteomes" id="UP000249390">
    <property type="component" value="Unassembled WGS sequence"/>
</dbReference>